<keyword evidence="1" id="KW-0732">Signal</keyword>
<feature type="signal peptide" evidence="1">
    <location>
        <begin position="1"/>
        <end position="32"/>
    </location>
</feature>
<dbReference type="Proteomes" id="UP001595823">
    <property type="component" value="Unassembled WGS sequence"/>
</dbReference>
<name>A0ABV8U607_9ACTN</name>
<protein>
    <submittedName>
        <fullName evidence="2">Uncharacterized protein</fullName>
    </submittedName>
</protein>
<dbReference type="EMBL" id="JBHSDK010000061">
    <property type="protein sequence ID" value="MFC4337835.1"/>
    <property type="molecule type" value="Genomic_DNA"/>
</dbReference>
<feature type="chain" id="PRO_5046045428" evidence="1">
    <location>
        <begin position="33"/>
        <end position="145"/>
    </location>
</feature>
<reference evidence="3" key="1">
    <citation type="journal article" date="2019" name="Int. J. Syst. Evol. Microbiol.">
        <title>The Global Catalogue of Microorganisms (GCM) 10K type strain sequencing project: providing services to taxonomists for standard genome sequencing and annotation.</title>
        <authorList>
            <consortium name="The Broad Institute Genomics Platform"/>
            <consortium name="The Broad Institute Genome Sequencing Center for Infectious Disease"/>
            <person name="Wu L."/>
            <person name="Ma J."/>
        </authorList>
    </citation>
    <scope>NUCLEOTIDE SEQUENCE [LARGE SCALE GENOMIC DNA]</scope>
    <source>
        <strain evidence="3">IBRC-M 10908</strain>
    </source>
</reference>
<accession>A0ABV8U607</accession>
<evidence type="ECO:0000256" key="1">
    <source>
        <dbReference type="SAM" id="SignalP"/>
    </source>
</evidence>
<proteinExistence type="predicted"/>
<dbReference type="RefSeq" id="WP_380625219.1">
    <property type="nucleotide sequence ID" value="NZ_JBHSDK010000061.1"/>
</dbReference>
<evidence type="ECO:0000313" key="3">
    <source>
        <dbReference type="Proteomes" id="UP001595823"/>
    </source>
</evidence>
<organism evidence="2 3">
    <name type="scientific">Salininema proteolyticum</name>
    <dbReference type="NCBI Taxonomy" id="1607685"/>
    <lineage>
        <taxon>Bacteria</taxon>
        <taxon>Bacillati</taxon>
        <taxon>Actinomycetota</taxon>
        <taxon>Actinomycetes</taxon>
        <taxon>Glycomycetales</taxon>
        <taxon>Glycomycetaceae</taxon>
        <taxon>Salininema</taxon>
    </lineage>
</organism>
<gene>
    <name evidence="2" type="ORF">ACFPET_21810</name>
</gene>
<sequence length="145" mass="15200">MSLSLKRTLYALLAVAAVALALPLLSASPAQAAAAECESYLADRGYEISAGVRDGCEAGETSFSQCQSHLGAAGVAQFDQRHACNDASQPTVTCESYLSDNGYPAGELIVRGCGSPSFSECLDYLDRAGVSAFHQRHACNYAGQR</sequence>
<comment type="caution">
    <text evidence="2">The sequence shown here is derived from an EMBL/GenBank/DDBJ whole genome shotgun (WGS) entry which is preliminary data.</text>
</comment>
<evidence type="ECO:0000313" key="2">
    <source>
        <dbReference type="EMBL" id="MFC4337835.1"/>
    </source>
</evidence>
<keyword evidence="3" id="KW-1185">Reference proteome</keyword>